<dbReference type="InterPro" id="IPR007434">
    <property type="entry name" value="FemAB-like"/>
</dbReference>
<dbReference type="AlphaFoldDB" id="A0A4Q1KBU8"/>
<dbReference type="Proteomes" id="UP000289857">
    <property type="component" value="Unassembled WGS sequence"/>
</dbReference>
<keyword evidence="2" id="KW-1185">Reference proteome</keyword>
<gene>
    <name evidence="1" type="ORF">EQG61_00090</name>
</gene>
<dbReference type="Gene3D" id="3.40.630.30">
    <property type="match status" value="1"/>
</dbReference>
<reference evidence="2" key="1">
    <citation type="submission" date="2019-01" db="EMBL/GenBank/DDBJ databases">
        <title>Cytophagaceae bacterium strain CAR-16.</title>
        <authorList>
            <person name="Chen W.-M."/>
        </authorList>
    </citation>
    <scope>NUCLEOTIDE SEQUENCE [LARGE SCALE GENOMIC DNA]</scope>
    <source>
        <strain evidence="2">WWJ-16</strain>
    </source>
</reference>
<dbReference type="SUPFAM" id="SSF55729">
    <property type="entry name" value="Acyl-CoA N-acyltransferases (Nat)"/>
    <property type="match status" value="1"/>
</dbReference>
<dbReference type="RefSeq" id="WP_129459841.1">
    <property type="nucleotide sequence ID" value="NZ_SBKN01000001.1"/>
</dbReference>
<keyword evidence="1" id="KW-0808">Transferase</keyword>
<sequence>MSSKLHFTIYSKTAELPTHWDDVAQQNAFLQTPYLSVLEQSAPTNMECFFIGIFEGEELIGVSLAQYLNVDKLISFGERLHCMKTRVRNFAFRQFASHVLIIGNNMITGQNGYVFSKSIDFNDISILLRAMADEIIQYFKKKCIRIHLVSFKDFYEECATELKQHQFKSLFGFTVQPNMIFSLRSDWKSMADYVDSLSKKYRDQYKRSHKKYEGIECVELTWEQIQQNESRLYELYYYVALNASFNTFFLAPNHFSTFKKQCGDRFKLFGYYFEGKLVGFHTLLLNGKTLETYFLGYDASLQKEKMLYLNMLYNMTEFGITHQFERIIYGRTAMEIKSSIGASPTPMHGFMYHTQPLINRCVPQLFKNLEPPVAWEQRHPFKEA</sequence>
<organism evidence="1 2">
    <name type="scientific">Flavobacterium stagni</name>
    <dbReference type="NCBI Taxonomy" id="2506421"/>
    <lineage>
        <taxon>Bacteria</taxon>
        <taxon>Pseudomonadati</taxon>
        <taxon>Bacteroidota</taxon>
        <taxon>Flavobacteriia</taxon>
        <taxon>Flavobacteriales</taxon>
        <taxon>Flavobacteriaceae</taxon>
        <taxon>Flavobacterium</taxon>
    </lineage>
</organism>
<protein>
    <submittedName>
        <fullName evidence="1">GNAT family N-acetyltransferase</fullName>
    </submittedName>
</protein>
<accession>A0A4Q1KBU8</accession>
<dbReference type="GO" id="GO:0016740">
    <property type="term" value="F:transferase activity"/>
    <property type="evidence" value="ECO:0007669"/>
    <property type="project" value="UniProtKB-KW"/>
</dbReference>
<name>A0A4Q1KBU8_9FLAO</name>
<dbReference type="Pfam" id="PF04339">
    <property type="entry name" value="FemAB_like"/>
    <property type="match status" value="1"/>
</dbReference>
<proteinExistence type="predicted"/>
<evidence type="ECO:0000313" key="1">
    <source>
        <dbReference type="EMBL" id="RXR23874.1"/>
    </source>
</evidence>
<dbReference type="EMBL" id="SBKN01000001">
    <property type="protein sequence ID" value="RXR23874.1"/>
    <property type="molecule type" value="Genomic_DNA"/>
</dbReference>
<dbReference type="InterPro" id="IPR016181">
    <property type="entry name" value="Acyl_CoA_acyltransferase"/>
</dbReference>
<dbReference type="OrthoDB" id="240921at2"/>
<comment type="caution">
    <text evidence="1">The sequence shown here is derived from an EMBL/GenBank/DDBJ whole genome shotgun (WGS) entry which is preliminary data.</text>
</comment>
<evidence type="ECO:0000313" key="2">
    <source>
        <dbReference type="Proteomes" id="UP000289857"/>
    </source>
</evidence>